<evidence type="ECO:0000259" key="2">
    <source>
        <dbReference type="Pfam" id="PF22893"/>
    </source>
</evidence>
<dbReference type="Pfam" id="PF00023">
    <property type="entry name" value="Ank"/>
    <property type="match status" value="1"/>
</dbReference>
<accession>A0AA39QT06</accession>
<reference evidence="3" key="1">
    <citation type="submission" date="2023-03" db="EMBL/GenBank/DDBJ databases">
        <title>Complete genome of Cladonia borealis.</title>
        <authorList>
            <person name="Park H."/>
        </authorList>
    </citation>
    <scope>NUCLEOTIDE SEQUENCE</scope>
    <source>
        <strain evidence="3">ANT050790</strain>
    </source>
</reference>
<evidence type="ECO:0000313" key="4">
    <source>
        <dbReference type="Proteomes" id="UP001166286"/>
    </source>
</evidence>
<name>A0AA39QT06_9LECA</name>
<sequence length="1017" mass="113034">MPIPSPLSAGDIIALITLLKQIRSGLKDHGGASDDYQNISQELKRNLTVFEDLKSIKLPDLYSRHRERIAGIADGLHKTNQEFQGNLSRYETRLGDNAPKGFHRGSIAKAKWVAYTSKKIPTYRASINAQLHALQSSFNELLVDIALAASKQGTATQALLETAIVNHSAYHKHNKYRLGEAHRLLASIEGQDRALYGLVEKQAVKSEQKQQKLEMVLMSNQETLATMREQSDHLVNLMNKGHITVNKNACDTRSLVRSPRIAPEQASDGHQAQSASELSKISEQLDLLLKSKHSLVPPPKPQAPTPYAQNRLHDAKELNLDNFTDVQCLALYILALKGLEYLQRALRLYPQLLILFWGLCQTIPASMSNLLSDNVIILDILDRKHSLQYEHFRHSAVFKAMLLAKFEDTPGFEKIREGQFSLCDPENPEVLIDFGNWDHFVRPRARFAMMIHYSAVKMSNKRCAKCDGSVVEFKPYSWMCPHCNISFRTPPRLQFEEGSQTDGALLLAYPIQHNKPHGEGLAVPAKAEGRGEKRHWLEAFRSSLSNAQIYETQSGGSSRVLDLKVPIEASSPRLSGQQPQEGELTEPAASDERLGSFLAKPMDELTDKSSLDHAAASSVRMKQSMRKMKQKSMRKMKQESMRKLEAAELQYFKRIRILEDSTIYDAALSGNYTAVAKSLGTTTHIDGVCGLLGTPLTAAVISDSSAVVRLLLEHGANPLLEKGPLGTPLRVSVLRGHDNILSDLLIAKYNGSTGPKFTHLTPMMSSGLFTATVHKRMSSAEVLLMHNADPFLNCGGQLSAFLNAVVRSLHEFVELFLRYAASRRLLLWSECEFALSALSRDPESLLHSTFLDPHFRKCCAELRQGRGKMMQQRIRSRMASIVGYDPTKWSTGWDGESTLLHFIKMRRSVGTIDESNKKDDVESGSSVSTHAKRLPTIRILDPSWFVGGSSGSTHSGSTHSGSTHSGSTHSGSTYSGSTYSGSTYSGSTYSGSTYSGPTHWYCGECRTYEARVVRFKY</sequence>
<feature type="region of interest" description="Disordered" evidence="1">
    <location>
        <begin position="570"/>
        <end position="591"/>
    </location>
</feature>
<dbReference type="EMBL" id="JAFEKC020000023">
    <property type="protein sequence ID" value="KAK0507530.1"/>
    <property type="molecule type" value="Genomic_DNA"/>
</dbReference>
<feature type="region of interest" description="Disordered" evidence="1">
    <location>
        <begin position="608"/>
        <end position="629"/>
    </location>
</feature>
<evidence type="ECO:0000256" key="1">
    <source>
        <dbReference type="SAM" id="MobiDB-lite"/>
    </source>
</evidence>
<proteinExistence type="predicted"/>
<dbReference type="InterPro" id="IPR002110">
    <property type="entry name" value="Ankyrin_rpt"/>
</dbReference>
<evidence type="ECO:0000313" key="3">
    <source>
        <dbReference type="EMBL" id="KAK0507530.1"/>
    </source>
</evidence>
<dbReference type="InterPro" id="IPR054464">
    <property type="entry name" value="ULD_fung"/>
</dbReference>
<feature type="region of interest" description="Disordered" evidence="1">
    <location>
        <begin position="950"/>
        <end position="972"/>
    </location>
</feature>
<dbReference type="Gene3D" id="1.25.40.20">
    <property type="entry name" value="Ankyrin repeat-containing domain"/>
    <property type="match status" value="1"/>
</dbReference>
<keyword evidence="4" id="KW-1185">Reference proteome</keyword>
<organism evidence="3 4">
    <name type="scientific">Cladonia borealis</name>
    <dbReference type="NCBI Taxonomy" id="184061"/>
    <lineage>
        <taxon>Eukaryota</taxon>
        <taxon>Fungi</taxon>
        <taxon>Dikarya</taxon>
        <taxon>Ascomycota</taxon>
        <taxon>Pezizomycotina</taxon>
        <taxon>Lecanoromycetes</taxon>
        <taxon>OSLEUM clade</taxon>
        <taxon>Lecanoromycetidae</taxon>
        <taxon>Lecanorales</taxon>
        <taxon>Lecanorineae</taxon>
        <taxon>Cladoniaceae</taxon>
        <taxon>Cladonia</taxon>
    </lineage>
</organism>
<protein>
    <recommendedName>
        <fullName evidence="2">Ubiquitin-like domain-containing protein</fullName>
    </recommendedName>
</protein>
<comment type="caution">
    <text evidence="3">The sequence shown here is derived from an EMBL/GenBank/DDBJ whole genome shotgun (WGS) entry which is preliminary data.</text>
</comment>
<dbReference type="Proteomes" id="UP001166286">
    <property type="component" value="Unassembled WGS sequence"/>
</dbReference>
<feature type="domain" description="Ubiquitin-like" evidence="2">
    <location>
        <begin position="372"/>
        <end position="451"/>
    </location>
</feature>
<feature type="compositionally biased region" description="Low complexity" evidence="1">
    <location>
        <begin position="951"/>
        <end position="972"/>
    </location>
</feature>
<gene>
    <name evidence="3" type="ORF">JMJ35_010053</name>
</gene>
<dbReference type="AlphaFoldDB" id="A0AA39QT06"/>
<dbReference type="PANTHER" id="PTHR38886">
    <property type="entry name" value="SESA DOMAIN-CONTAINING PROTEIN"/>
    <property type="match status" value="1"/>
</dbReference>
<dbReference type="Pfam" id="PF22893">
    <property type="entry name" value="ULD_2"/>
    <property type="match status" value="1"/>
</dbReference>
<dbReference type="SUPFAM" id="SSF48403">
    <property type="entry name" value="Ankyrin repeat"/>
    <property type="match status" value="1"/>
</dbReference>
<dbReference type="InterPro" id="IPR036770">
    <property type="entry name" value="Ankyrin_rpt-contain_sf"/>
</dbReference>
<dbReference type="PANTHER" id="PTHR38886:SF1">
    <property type="entry name" value="NACHT-NTPASE AND P-LOOP NTPASES N-TERMINAL DOMAIN-CONTAINING PROTEIN"/>
    <property type="match status" value="1"/>
</dbReference>